<dbReference type="InterPro" id="IPR020845">
    <property type="entry name" value="AMP-binding_CS"/>
</dbReference>
<evidence type="ECO:0000259" key="7">
    <source>
        <dbReference type="Pfam" id="PF16177"/>
    </source>
</evidence>
<proteinExistence type="inferred from homology"/>
<feature type="domain" description="AMP-binding enzyme C-terminal" evidence="6">
    <location>
        <begin position="538"/>
        <end position="608"/>
    </location>
</feature>
<dbReference type="Pfam" id="PF13193">
    <property type="entry name" value="AMP-binding_C"/>
    <property type="match status" value="1"/>
</dbReference>
<feature type="domain" description="Acetyl-coenzyme A synthetase N-terminal" evidence="7">
    <location>
        <begin position="34"/>
        <end position="89"/>
    </location>
</feature>
<keyword evidence="3" id="KW-0547">Nucleotide-binding</keyword>
<comment type="caution">
    <text evidence="8">The sequence shown here is derived from an EMBL/GenBank/DDBJ whole genome shotgun (WGS) entry which is preliminary data.</text>
</comment>
<dbReference type="NCBIfam" id="TIGR01217">
    <property type="entry name" value="ac_ac_CoA_syn"/>
    <property type="match status" value="1"/>
</dbReference>
<evidence type="ECO:0000313" key="9">
    <source>
        <dbReference type="Proteomes" id="UP000054869"/>
    </source>
</evidence>
<name>A0A0W0W1P6_9GAMM</name>
<keyword evidence="4" id="KW-0067">ATP-binding</keyword>
<evidence type="ECO:0000259" key="6">
    <source>
        <dbReference type="Pfam" id="PF13193"/>
    </source>
</evidence>
<evidence type="ECO:0000313" key="8">
    <source>
        <dbReference type="EMBL" id="KTD26146.1"/>
    </source>
</evidence>
<dbReference type="Pfam" id="PF00501">
    <property type="entry name" value="AMP-binding"/>
    <property type="match status" value="1"/>
</dbReference>
<comment type="similarity">
    <text evidence="1">Belongs to the ATP-dependent AMP-binding enzyme family.</text>
</comment>
<sequence>MKQLVWQPADPKTSRMWEFMHFVAEKHAKAFNHYQQLHTWSIEQPALFWQTLCDYFKIAFDTPPQEILNDYDHMLNAKWFSGATFNFAEKLLSRNDNHPALISVTEEGKREILSYKELRQQVASCAAGLKEAGVVAGDRVAALMPNVSCTVIAMLATTSLGAIWSSCSPDFGAQAAIDRLGQVEPKVLFICDGHQYLGKVHDGATKILDVAFAMPSLTKVVICPIIYSQPNTNTIPHAVKWDDFLKQAHECEFKAMPFAHPVYILFSSGTTGKPKCIVHGAGGTLLQHLKELGLHTDIREHDNLCFYTTCGWMMWNWMVSVLALGATLTLYEGAPAYPNVNRLFHLIDEEKITVFGTSAKFISSVEKAGASPRYQFSLKSLRAILSTGSPLLPQNYDFVYEHIKPDVQLSSISGGTDIVSCFALGNPILPIYRGELQCLGLGMAVDVFNDQGQPVRETRGELVCTKPFPSMPVGFWQDKDKKAYKHAYFERFPNVWAHGDFAEITKHNGLIIYGRSDAVLNPGGVRIGTAEIYRQVEKIPEVLDSVVIGQDWQDDVRVVLFVKLREGIELNEAIEQSIRQTIRHNASPRHMPAKILQVPDIPRTISGKVVELAVRQVVHGQTVNNLQSLANPEALDYFKNRKELKE</sequence>
<evidence type="ECO:0000256" key="3">
    <source>
        <dbReference type="ARBA" id="ARBA00022741"/>
    </source>
</evidence>
<dbReference type="PANTHER" id="PTHR42921:SF1">
    <property type="entry name" value="ACETOACETYL-COA SYNTHETASE"/>
    <property type="match status" value="1"/>
</dbReference>
<dbReference type="Proteomes" id="UP000054869">
    <property type="component" value="Unassembled WGS sequence"/>
</dbReference>
<dbReference type="Gene3D" id="3.40.50.12780">
    <property type="entry name" value="N-terminal domain of ligase-like"/>
    <property type="match status" value="1"/>
</dbReference>
<gene>
    <name evidence="8" type="ORF">Llan_0041</name>
</gene>
<dbReference type="Gene3D" id="3.30.300.30">
    <property type="match status" value="1"/>
</dbReference>
<dbReference type="InterPro" id="IPR045851">
    <property type="entry name" value="AMP-bd_C_sf"/>
</dbReference>
<evidence type="ECO:0000256" key="2">
    <source>
        <dbReference type="ARBA" id="ARBA00022598"/>
    </source>
</evidence>
<dbReference type="PATRIC" id="fig|45067.4.peg.42"/>
<dbReference type="InterPro" id="IPR005914">
    <property type="entry name" value="Acac_CoA_synth"/>
</dbReference>
<dbReference type="InterPro" id="IPR032387">
    <property type="entry name" value="ACAS_N"/>
</dbReference>
<accession>A0A0W0W1P6</accession>
<dbReference type="OrthoDB" id="9803968at2"/>
<dbReference type="SUPFAM" id="SSF56801">
    <property type="entry name" value="Acetyl-CoA synthetase-like"/>
    <property type="match status" value="1"/>
</dbReference>
<dbReference type="GO" id="GO:0005524">
    <property type="term" value="F:ATP binding"/>
    <property type="evidence" value="ECO:0007669"/>
    <property type="project" value="UniProtKB-KW"/>
</dbReference>
<dbReference type="AlphaFoldDB" id="A0A0W0W1P6"/>
<dbReference type="EMBL" id="LNYI01000001">
    <property type="protein sequence ID" value="KTD26146.1"/>
    <property type="molecule type" value="Genomic_DNA"/>
</dbReference>
<dbReference type="STRING" id="45067.Llan_0041"/>
<dbReference type="PANTHER" id="PTHR42921">
    <property type="entry name" value="ACETOACETYL-COA SYNTHETASE"/>
    <property type="match status" value="1"/>
</dbReference>
<organism evidence="8 9">
    <name type="scientific">Legionella lansingensis</name>
    <dbReference type="NCBI Taxonomy" id="45067"/>
    <lineage>
        <taxon>Bacteria</taxon>
        <taxon>Pseudomonadati</taxon>
        <taxon>Pseudomonadota</taxon>
        <taxon>Gammaproteobacteria</taxon>
        <taxon>Legionellales</taxon>
        <taxon>Legionellaceae</taxon>
        <taxon>Legionella</taxon>
    </lineage>
</organism>
<evidence type="ECO:0000256" key="4">
    <source>
        <dbReference type="ARBA" id="ARBA00022840"/>
    </source>
</evidence>
<dbReference type="GO" id="GO:0030729">
    <property type="term" value="F:acetoacetate-CoA ligase activity"/>
    <property type="evidence" value="ECO:0007669"/>
    <property type="project" value="InterPro"/>
</dbReference>
<reference evidence="8 9" key="1">
    <citation type="submission" date="2015-11" db="EMBL/GenBank/DDBJ databases">
        <title>Genomic analysis of 38 Legionella species identifies large and diverse effector repertoires.</title>
        <authorList>
            <person name="Burstein D."/>
            <person name="Amaro F."/>
            <person name="Zusman T."/>
            <person name="Lifshitz Z."/>
            <person name="Cohen O."/>
            <person name="Gilbert J.A."/>
            <person name="Pupko T."/>
            <person name="Shuman H.A."/>
            <person name="Segal G."/>
        </authorList>
    </citation>
    <scope>NUCLEOTIDE SEQUENCE [LARGE SCALE GENOMIC DNA]</scope>
    <source>
        <strain evidence="8 9">ATCC 49751</strain>
    </source>
</reference>
<dbReference type="CDD" id="cd05943">
    <property type="entry name" value="AACS"/>
    <property type="match status" value="1"/>
</dbReference>
<dbReference type="InterPro" id="IPR042099">
    <property type="entry name" value="ANL_N_sf"/>
</dbReference>
<dbReference type="NCBIfam" id="NF002937">
    <property type="entry name" value="PRK03584.1"/>
    <property type="match status" value="1"/>
</dbReference>
<dbReference type="PROSITE" id="PS00455">
    <property type="entry name" value="AMP_BINDING"/>
    <property type="match status" value="1"/>
</dbReference>
<feature type="domain" description="AMP-dependent synthetase/ligase" evidence="5">
    <location>
        <begin position="94"/>
        <end position="467"/>
    </location>
</feature>
<dbReference type="eggNOG" id="COG0365">
    <property type="taxonomic scope" value="Bacteria"/>
</dbReference>
<protein>
    <submittedName>
        <fullName evidence="8">Acetoacetyl CoA synthetase</fullName>
    </submittedName>
</protein>
<dbReference type="InterPro" id="IPR025110">
    <property type="entry name" value="AMP-bd_C"/>
</dbReference>
<keyword evidence="9" id="KW-1185">Reference proteome</keyword>
<dbReference type="RefSeq" id="WP_028373408.1">
    <property type="nucleotide sequence ID" value="NZ_CAAAJD010000015.1"/>
</dbReference>
<dbReference type="InterPro" id="IPR000873">
    <property type="entry name" value="AMP-dep_synth/lig_dom"/>
</dbReference>
<keyword evidence="2" id="KW-0436">Ligase</keyword>
<evidence type="ECO:0000256" key="1">
    <source>
        <dbReference type="ARBA" id="ARBA00006432"/>
    </source>
</evidence>
<dbReference type="GO" id="GO:0006629">
    <property type="term" value="P:lipid metabolic process"/>
    <property type="evidence" value="ECO:0007669"/>
    <property type="project" value="InterPro"/>
</dbReference>
<evidence type="ECO:0000259" key="5">
    <source>
        <dbReference type="Pfam" id="PF00501"/>
    </source>
</evidence>
<dbReference type="Pfam" id="PF16177">
    <property type="entry name" value="ACAS_N"/>
    <property type="match status" value="1"/>
</dbReference>